<dbReference type="GeneID" id="54589740"/>
<dbReference type="Proteomes" id="UP000800094">
    <property type="component" value="Unassembled WGS sequence"/>
</dbReference>
<keyword evidence="2" id="KW-1185">Reference proteome</keyword>
<dbReference type="AlphaFoldDB" id="A0A6A6I3B5"/>
<reference evidence="1" key="1">
    <citation type="journal article" date="2020" name="Stud. Mycol.">
        <title>101 Dothideomycetes genomes: a test case for predicting lifestyles and emergence of pathogens.</title>
        <authorList>
            <person name="Haridas S."/>
            <person name="Albert R."/>
            <person name="Binder M."/>
            <person name="Bloem J."/>
            <person name="Labutti K."/>
            <person name="Salamov A."/>
            <person name="Andreopoulos B."/>
            <person name="Baker S."/>
            <person name="Barry K."/>
            <person name="Bills G."/>
            <person name="Bluhm B."/>
            <person name="Cannon C."/>
            <person name="Castanera R."/>
            <person name="Culley D."/>
            <person name="Daum C."/>
            <person name="Ezra D."/>
            <person name="Gonzalez J."/>
            <person name="Henrissat B."/>
            <person name="Kuo A."/>
            <person name="Liang C."/>
            <person name="Lipzen A."/>
            <person name="Lutzoni F."/>
            <person name="Magnuson J."/>
            <person name="Mondo S."/>
            <person name="Nolan M."/>
            <person name="Ohm R."/>
            <person name="Pangilinan J."/>
            <person name="Park H.-J."/>
            <person name="Ramirez L."/>
            <person name="Alfaro M."/>
            <person name="Sun H."/>
            <person name="Tritt A."/>
            <person name="Yoshinaga Y."/>
            <person name="Zwiers L.-H."/>
            <person name="Turgeon B."/>
            <person name="Goodwin S."/>
            <person name="Spatafora J."/>
            <person name="Crous P."/>
            <person name="Grigoriev I."/>
        </authorList>
    </citation>
    <scope>NUCLEOTIDE SEQUENCE</scope>
    <source>
        <strain evidence="1">CBS 122368</strain>
    </source>
</reference>
<protein>
    <submittedName>
        <fullName evidence="1">Uncharacterized protein</fullName>
    </submittedName>
</protein>
<sequence length="115" mass="12644">MELGLRLGLLKKKLKQENMAGLEVDNSKRDVCVAGCALGLMVWCGAVRGVAYMARRVMVSIILALDIISSRLASRGVGKGQIRWLSGREGYIYPLLRPPFSCFSSSLRTGPDMRL</sequence>
<dbReference type="EMBL" id="ML987202">
    <property type="protein sequence ID" value="KAF2244747.1"/>
    <property type="molecule type" value="Genomic_DNA"/>
</dbReference>
<evidence type="ECO:0000313" key="2">
    <source>
        <dbReference type="Proteomes" id="UP000800094"/>
    </source>
</evidence>
<name>A0A6A6I3B5_9PLEO</name>
<accession>A0A6A6I3B5</accession>
<gene>
    <name evidence="1" type="ORF">BU26DRAFT_85344</name>
</gene>
<dbReference type="RefSeq" id="XP_033679751.1">
    <property type="nucleotide sequence ID" value="XM_033836410.1"/>
</dbReference>
<evidence type="ECO:0000313" key="1">
    <source>
        <dbReference type="EMBL" id="KAF2244747.1"/>
    </source>
</evidence>
<proteinExistence type="predicted"/>
<organism evidence="1 2">
    <name type="scientific">Trematosphaeria pertusa</name>
    <dbReference type="NCBI Taxonomy" id="390896"/>
    <lineage>
        <taxon>Eukaryota</taxon>
        <taxon>Fungi</taxon>
        <taxon>Dikarya</taxon>
        <taxon>Ascomycota</taxon>
        <taxon>Pezizomycotina</taxon>
        <taxon>Dothideomycetes</taxon>
        <taxon>Pleosporomycetidae</taxon>
        <taxon>Pleosporales</taxon>
        <taxon>Massarineae</taxon>
        <taxon>Trematosphaeriaceae</taxon>
        <taxon>Trematosphaeria</taxon>
    </lineage>
</organism>